<reference evidence="9" key="1">
    <citation type="journal article" date="2017" name="Nature">
        <title>The genome of Chenopodium quinoa.</title>
        <authorList>
            <person name="Jarvis D.E."/>
            <person name="Ho Y.S."/>
            <person name="Lightfoot D.J."/>
            <person name="Schmoeckel S.M."/>
            <person name="Li B."/>
            <person name="Borm T.J.A."/>
            <person name="Ohyanagi H."/>
            <person name="Mineta K."/>
            <person name="Michell C.T."/>
            <person name="Saber N."/>
            <person name="Kharbatia N.M."/>
            <person name="Rupper R.R."/>
            <person name="Sharp A.R."/>
            <person name="Dally N."/>
            <person name="Boughton B.A."/>
            <person name="Woo Y.H."/>
            <person name="Gao G."/>
            <person name="Schijlen E.G.W.M."/>
            <person name="Guo X."/>
            <person name="Momin A.A."/>
            <person name="Negrao S."/>
            <person name="Al-Babili S."/>
            <person name="Gehring C."/>
            <person name="Roessner U."/>
            <person name="Jung C."/>
            <person name="Murphy K."/>
            <person name="Arold S.T."/>
            <person name="Gojobori T."/>
            <person name="van der Linden C.G."/>
            <person name="van Loo E.N."/>
            <person name="Jellen E.N."/>
            <person name="Maughan P.J."/>
            <person name="Tester M."/>
        </authorList>
    </citation>
    <scope>NUCLEOTIDE SEQUENCE [LARGE SCALE GENOMIC DNA]</scope>
    <source>
        <strain evidence="9">cv. PI 614886</strain>
    </source>
</reference>
<proteinExistence type="inferred from homology"/>
<dbReference type="PANTHER" id="PTHR31499:SF80">
    <property type="entry name" value="HTH MYB-TYPE DOMAIN-CONTAINING PROTEIN"/>
    <property type="match status" value="1"/>
</dbReference>
<keyword evidence="10" id="KW-1185">Reference proteome</keyword>
<evidence type="ECO:0000256" key="6">
    <source>
        <dbReference type="ARBA" id="ARBA00023242"/>
    </source>
</evidence>
<dbReference type="GO" id="GO:0003677">
    <property type="term" value="F:DNA binding"/>
    <property type="evidence" value="ECO:0007669"/>
    <property type="project" value="InterPro"/>
</dbReference>
<dbReference type="GeneID" id="110687927"/>
<evidence type="ECO:0000256" key="7">
    <source>
        <dbReference type="SAM" id="MobiDB-lite"/>
    </source>
</evidence>
<dbReference type="NCBIfam" id="TIGR01557">
    <property type="entry name" value="myb_SHAQKYF"/>
    <property type="match status" value="1"/>
</dbReference>
<organism evidence="9 10">
    <name type="scientific">Chenopodium quinoa</name>
    <name type="common">Quinoa</name>
    <dbReference type="NCBI Taxonomy" id="63459"/>
    <lineage>
        <taxon>Eukaryota</taxon>
        <taxon>Viridiplantae</taxon>
        <taxon>Streptophyta</taxon>
        <taxon>Embryophyta</taxon>
        <taxon>Tracheophyta</taxon>
        <taxon>Spermatophyta</taxon>
        <taxon>Magnoliopsida</taxon>
        <taxon>eudicotyledons</taxon>
        <taxon>Gunneridae</taxon>
        <taxon>Pentapetalae</taxon>
        <taxon>Caryophyllales</taxon>
        <taxon>Chenopodiaceae</taxon>
        <taxon>Chenopodioideae</taxon>
        <taxon>Atripliceae</taxon>
        <taxon>Chenopodium</taxon>
    </lineage>
</organism>
<evidence type="ECO:0000259" key="8">
    <source>
        <dbReference type="PROSITE" id="PS51294"/>
    </source>
</evidence>
<evidence type="ECO:0000256" key="3">
    <source>
        <dbReference type="ARBA" id="ARBA00023015"/>
    </source>
</evidence>
<dbReference type="OMA" id="KMAHTCT"/>
<dbReference type="Pfam" id="PF14379">
    <property type="entry name" value="Myb_CC_LHEQLE"/>
    <property type="match status" value="1"/>
</dbReference>
<reference evidence="9" key="2">
    <citation type="submission" date="2021-03" db="UniProtKB">
        <authorList>
            <consortium name="EnsemblPlants"/>
        </authorList>
    </citation>
    <scope>IDENTIFICATION</scope>
</reference>
<evidence type="ECO:0000256" key="2">
    <source>
        <dbReference type="ARBA" id="ARBA00006783"/>
    </source>
</evidence>
<comment type="similarity">
    <text evidence="2">Belongs to the MYB-CC family.</text>
</comment>
<sequence>MNHPSRACLIASESSKGTTAFCQALPSLDFSSVETYQGSVSSESSYPLLKQLGKLRLPSGPSDIFSSSCDSHLKSTPSRSSMFCTNLYLSSSTSSEAQRQLGNLPFLPSPSAPRSTKTQLVLNEDTDSHCEQKHSEDSYRDFFNYSGSFSDGDFDDVTCGSDSLAFSERLELQLLSDELQLAITDNGENPGIDEIYEASPVALRPGIPSTVQNNAQPVSPSLCVISCNKTPEAGASHKPRMRWTPELHERFVEAVKKLDGPEKATPKGVLKLMNVEGITIYHVKSHLQKYRLAKYVPERKEVEKKTSSSEEEKSDSSTKESDASKKGSINEALRMQIEVQKQLHEQLEVQRALQVRIEEHARYLQKILEEQQKAQTALVSSQSLSSVTSEEPEMELCPRSPFISPESPPKPAESKTDVSITLPSKHTNEDSEHQPCQKKPRLEDESKPEPISDVPPVVDISL</sequence>
<keyword evidence="5" id="KW-0804">Transcription</keyword>
<evidence type="ECO:0000256" key="1">
    <source>
        <dbReference type="ARBA" id="ARBA00004123"/>
    </source>
</evidence>
<dbReference type="KEGG" id="cqi:110687927"/>
<dbReference type="GO" id="GO:0005634">
    <property type="term" value="C:nucleus"/>
    <property type="evidence" value="ECO:0007669"/>
    <property type="project" value="UniProtKB-SubCell"/>
</dbReference>
<dbReference type="GO" id="GO:0003700">
    <property type="term" value="F:DNA-binding transcription factor activity"/>
    <property type="evidence" value="ECO:0007669"/>
    <property type="project" value="InterPro"/>
</dbReference>
<dbReference type="InterPro" id="IPR046955">
    <property type="entry name" value="PHR1-like"/>
</dbReference>
<protein>
    <recommendedName>
        <fullName evidence="8">HTH myb-type domain-containing protein</fullName>
    </recommendedName>
</protein>
<keyword evidence="3" id="KW-0805">Transcription regulation</keyword>
<dbReference type="OrthoDB" id="551907at2759"/>
<evidence type="ECO:0000313" key="9">
    <source>
        <dbReference type="EnsemblPlants" id="AUR62001307-RA:cds"/>
    </source>
</evidence>
<evidence type="ECO:0000256" key="5">
    <source>
        <dbReference type="ARBA" id="ARBA00023163"/>
    </source>
</evidence>
<dbReference type="FunFam" id="1.10.10.60:FF:000002">
    <property type="entry name" value="Myb family transcription factor"/>
    <property type="match status" value="1"/>
</dbReference>
<dbReference type="InterPro" id="IPR009057">
    <property type="entry name" value="Homeodomain-like_sf"/>
</dbReference>
<dbReference type="Gene3D" id="1.10.10.60">
    <property type="entry name" value="Homeodomain-like"/>
    <property type="match status" value="1"/>
</dbReference>
<gene>
    <name evidence="9" type="primary">LOC110687927</name>
</gene>
<feature type="compositionally biased region" description="Basic and acidic residues" evidence="7">
    <location>
        <begin position="299"/>
        <end position="325"/>
    </location>
</feature>
<dbReference type="InterPro" id="IPR017930">
    <property type="entry name" value="Myb_dom"/>
</dbReference>
<dbReference type="RefSeq" id="XP_021720266.1">
    <property type="nucleotide sequence ID" value="XM_021864574.1"/>
</dbReference>
<dbReference type="Pfam" id="PF00249">
    <property type="entry name" value="Myb_DNA-binding"/>
    <property type="match status" value="1"/>
</dbReference>
<feature type="region of interest" description="Disordered" evidence="7">
    <location>
        <begin position="299"/>
        <end position="327"/>
    </location>
</feature>
<name>A0A803KQK1_CHEQI</name>
<dbReference type="PROSITE" id="PS51294">
    <property type="entry name" value="HTH_MYB"/>
    <property type="match status" value="1"/>
</dbReference>
<keyword evidence="6" id="KW-0539">Nucleus</keyword>
<dbReference type="SUPFAM" id="SSF46689">
    <property type="entry name" value="Homeodomain-like"/>
    <property type="match status" value="1"/>
</dbReference>
<dbReference type="InterPro" id="IPR001005">
    <property type="entry name" value="SANT/Myb"/>
</dbReference>
<feature type="domain" description="HTH myb-type" evidence="8">
    <location>
        <begin position="235"/>
        <end position="295"/>
    </location>
</feature>
<dbReference type="AlphaFoldDB" id="A0A803KQK1"/>
<dbReference type="InterPro" id="IPR025756">
    <property type="entry name" value="Myb_CC_LHEQLE"/>
</dbReference>
<dbReference type="Proteomes" id="UP000596660">
    <property type="component" value="Unplaced"/>
</dbReference>
<dbReference type="InterPro" id="IPR006447">
    <property type="entry name" value="Myb_dom_plants"/>
</dbReference>
<feature type="region of interest" description="Disordered" evidence="7">
    <location>
        <begin position="383"/>
        <end position="462"/>
    </location>
</feature>
<comment type="subcellular location">
    <subcellularLocation>
        <location evidence="1">Nucleus</location>
    </subcellularLocation>
</comment>
<evidence type="ECO:0000256" key="4">
    <source>
        <dbReference type="ARBA" id="ARBA00023054"/>
    </source>
</evidence>
<evidence type="ECO:0000313" key="10">
    <source>
        <dbReference type="Proteomes" id="UP000596660"/>
    </source>
</evidence>
<dbReference type="EnsemblPlants" id="AUR62001307-RA">
    <property type="protein sequence ID" value="AUR62001307-RA:cds"/>
    <property type="gene ID" value="AUR62001307"/>
</dbReference>
<keyword evidence="4" id="KW-0175">Coiled coil</keyword>
<dbReference type="PANTHER" id="PTHR31499">
    <property type="entry name" value="MYB FAMILY TRANSCRIPTION FACTOR PHL11"/>
    <property type="match status" value="1"/>
</dbReference>
<dbReference type="Gramene" id="AUR62001307-RA">
    <property type="protein sequence ID" value="AUR62001307-RA:cds"/>
    <property type="gene ID" value="AUR62001307"/>
</dbReference>
<accession>A0A803KQK1</accession>
<feature type="compositionally biased region" description="Basic and acidic residues" evidence="7">
    <location>
        <begin position="426"/>
        <end position="450"/>
    </location>
</feature>